<feature type="compositionally biased region" description="Polar residues" evidence="1">
    <location>
        <begin position="202"/>
        <end position="218"/>
    </location>
</feature>
<evidence type="ECO:0000256" key="1">
    <source>
        <dbReference type="SAM" id="MobiDB-lite"/>
    </source>
</evidence>
<dbReference type="GO" id="GO:0042752">
    <property type="term" value="P:regulation of circadian rhythm"/>
    <property type="evidence" value="ECO:0007669"/>
    <property type="project" value="InterPro"/>
</dbReference>
<sequence>MTGNDAGLNDFVEQEESSFMDSPKRRSTEWTDEKHNLYLKSMEASFVDQLYNSLDMRKWQIENECSSDSMSSRNLQGNNICPSGQFKVIQHGFWSRIDFRRENLVHEEANRPNVSSNNPWIQHFKNRNKQGPTESLEKPPFTTCSNTEVIDQNFVEDDSGVQMMNKAYSKKRKGTYADPELVLMQEEEGYGSGWSVSGARPGQSTASSFGHFSCNRNH</sequence>
<feature type="region of interest" description="Disordered" evidence="1">
    <location>
        <begin position="192"/>
        <end position="218"/>
    </location>
</feature>
<dbReference type="AlphaFoldDB" id="A0AAP0HB79"/>
<dbReference type="EMBL" id="JBCNJP010000003">
    <property type="protein sequence ID" value="KAK9080204.1"/>
    <property type="molecule type" value="Genomic_DNA"/>
</dbReference>
<comment type="caution">
    <text evidence="2">The sequence shown here is derived from an EMBL/GenBank/DDBJ whole genome shotgun (WGS) entry which is preliminary data.</text>
</comment>
<dbReference type="InterPro" id="IPR044678">
    <property type="entry name" value="COR27/28"/>
</dbReference>
<accession>A0AAP0HB79</accession>
<keyword evidence="3" id="KW-1185">Reference proteome</keyword>
<dbReference type="Proteomes" id="UP001408789">
    <property type="component" value="Unassembled WGS sequence"/>
</dbReference>
<feature type="region of interest" description="Disordered" evidence="1">
    <location>
        <begin position="1"/>
        <end position="30"/>
    </location>
</feature>
<protein>
    <submittedName>
        <fullName evidence="2">Uncharacterized protein</fullName>
    </submittedName>
</protein>
<name>A0AAP0HB79_9ASTR</name>
<proteinExistence type="predicted"/>
<evidence type="ECO:0000313" key="3">
    <source>
        <dbReference type="Proteomes" id="UP001408789"/>
    </source>
</evidence>
<reference evidence="2 3" key="1">
    <citation type="submission" date="2024-04" db="EMBL/GenBank/DDBJ databases">
        <title>The reference genome of an endangered Asteraceae, Deinandra increscens subsp. villosa, native to the Central Coast of California.</title>
        <authorList>
            <person name="Guilliams M."/>
            <person name="Hasenstab-Lehman K."/>
            <person name="Meyer R."/>
            <person name="Mcevoy S."/>
        </authorList>
    </citation>
    <scope>NUCLEOTIDE SEQUENCE [LARGE SCALE GENOMIC DNA]</scope>
    <source>
        <tissue evidence="2">Leaf</tissue>
    </source>
</reference>
<evidence type="ECO:0000313" key="2">
    <source>
        <dbReference type="EMBL" id="KAK9080204.1"/>
    </source>
</evidence>
<dbReference type="PANTHER" id="PTHR33676">
    <property type="entry name" value="COLD REGULATED PROTEIN 27"/>
    <property type="match status" value="1"/>
</dbReference>
<organism evidence="2 3">
    <name type="scientific">Deinandra increscens subsp. villosa</name>
    <dbReference type="NCBI Taxonomy" id="3103831"/>
    <lineage>
        <taxon>Eukaryota</taxon>
        <taxon>Viridiplantae</taxon>
        <taxon>Streptophyta</taxon>
        <taxon>Embryophyta</taxon>
        <taxon>Tracheophyta</taxon>
        <taxon>Spermatophyta</taxon>
        <taxon>Magnoliopsida</taxon>
        <taxon>eudicotyledons</taxon>
        <taxon>Gunneridae</taxon>
        <taxon>Pentapetalae</taxon>
        <taxon>asterids</taxon>
        <taxon>campanulids</taxon>
        <taxon>Asterales</taxon>
        <taxon>Asteraceae</taxon>
        <taxon>Asteroideae</taxon>
        <taxon>Heliantheae alliance</taxon>
        <taxon>Madieae</taxon>
        <taxon>Madiinae</taxon>
        <taxon>Deinandra</taxon>
    </lineage>
</organism>
<gene>
    <name evidence="2" type="ORF">SSX86_001879</name>
</gene>
<dbReference type="GO" id="GO:0009409">
    <property type="term" value="P:response to cold"/>
    <property type="evidence" value="ECO:0007669"/>
    <property type="project" value="InterPro"/>
</dbReference>
<dbReference type="PANTHER" id="PTHR33676:SF18">
    <property type="entry name" value="GROWTH-REGULATING FACTOR"/>
    <property type="match status" value="1"/>
</dbReference>